<feature type="domain" description="YchF C-terminal" evidence="1">
    <location>
        <begin position="36"/>
        <end position="91"/>
    </location>
</feature>
<feature type="non-terminal residue" evidence="2">
    <location>
        <position position="92"/>
    </location>
</feature>
<evidence type="ECO:0000313" key="2">
    <source>
        <dbReference type="EMBL" id="MES1922813.1"/>
    </source>
</evidence>
<dbReference type="SUPFAM" id="SSF81271">
    <property type="entry name" value="TGS-like"/>
    <property type="match status" value="1"/>
</dbReference>
<dbReference type="Pfam" id="PF06071">
    <property type="entry name" value="YchF-GTPase_C"/>
    <property type="match status" value="1"/>
</dbReference>
<evidence type="ECO:0000259" key="1">
    <source>
        <dbReference type="Pfam" id="PF06071"/>
    </source>
</evidence>
<reference evidence="2 3" key="1">
    <citation type="journal article" date="2024" name="BMC Biol.">
        <title>Comparative genomics of Ascetosporea gives new insight into the evolutionary basis for animal parasitism in Rhizaria.</title>
        <authorList>
            <person name="Hiltunen Thoren M."/>
            <person name="Onut-Brannstrom I."/>
            <person name="Alfjorden A."/>
            <person name="Peckova H."/>
            <person name="Swords F."/>
            <person name="Hooper C."/>
            <person name="Holzer A.S."/>
            <person name="Bass D."/>
            <person name="Burki F."/>
        </authorList>
    </citation>
    <scope>NUCLEOTIDE SEQUENCE [LARGE SCALE GENOMIC DNA]</scope>
    <source>
        <strain evidence="2">20-A016</strain>
    </source>
</reference>
<dbReference type="InterPro" id="IPR013029">
    <property type="entry name" value="YchF_C"/>
</dbReference>
<proteinExistence type="predicted"/>
<dbReference type="InterPro" id="IPR027417">
    <property type="entry name" value="P-loop_NTPase"/>
</dbReference>
<dbReference type="PANTHER" id="PTHR23305">
    <property type="entry name" value="OBG GTPASE FAMILY"/>
    <property type="match status" value="1"/>
</dbReference>
<accession>A0ABV2AT14</accession>
<dbReference type="InterPro" id="IPR012676">
    <property type="entry name" value="TGS-like"/>
</dbReference>
<feature type="non-terminal residue" evidence="2">
    <location>
        <position position="1"/>
    </location>
</feature>
<dbReference type="InterPro" id="IPR012675">
    <property type="entry name" value="Beta-grasp_dom_sf"/>
</dbReference>
<dbReference type="Gene3D" id="3.10.20.30">
    <property type="match status" value="1"/>
</dbReference>
<dbReference type="PANTHER" id="PTHR23305:SF11">
    <property type="entry name" value="OBG-LIKE ATPASE 1"/>
    <property type="match status" value="1"/>
</dbReference>
<organism evidence="2 3">
    <name type="scientific">Bonamia ostreae</name>
    <dbReference type="NCBI Taxonomy" id="126728"/>
    <lineage>
        <taxon>Eukaryota</taxon>
        <taxon>Sar</taxon>
        <taxon>Rhizaria</taxon>
        <taxon>Endomyxa</taxon>
        <taxon>Ascetosporea</taxon>
        <taxon>Haplosporida</taxon>
        <taxon>Bonamia</taxon>
    </lineage>
</organism>
<sequence length="92" mass="10577">LNDLGEQKAKDYINKLNVPNSRINKIIRSGYTALSLCHFFTCGEKEVKCWTVRKNTNAKKAAAVIHSDFEKYFICAMIMSFENYKKYGSEAE</sequence>
<evidence type="ECO:0000313" key="3">
    <source>
        <dbReference type="Proteomes" id="UP001439008"/>
    </source>
</evidence>
<gene>
    <name evidence="2" type="ORF">MHBO_004337</name>
</gene>
<dbReference type="Proteomes" id="UP001439008">
    <property type="component" value="Unassembled WGS sequence"/>
</dbReference>
<dbReference type="EMBL" id="JBDODL010003800">
    <property type="protein sequence ID" value="MES1922813.1"/>
    <property type="molecule type" value="Genomic_DNA"/>
</dbReference>
<protein>
    <recommendedName>
        <fullName evidence="1">YchF C-terminal domain-containing protein</fullName>
    </recommendedName>
</protein>
<dbReference type="Gene3D" id="3.40.50.300">
    <property type="entry name" value="P-loop containing nucleotide triphosphate hydrolases"/>
    <property type="match status" value="1"/>
</dbReference>
<comment type="caution">
    <text evidence="2">The sequence shown here is derived from an EMBL/GenBank/DDBJ whole genome shotgun (WGS) entry which is preliminary data.</text>
</comment>
<name>A0ABV2AT14_9EUKA</name>
<keyword evidence="3" id="KW-1185">Reference proteome</keyword>